<keyword evidence="5" id="KW-0479">Metal-binding</keyword>
<feature type="region of interest" description="Disordered" evidence="8">
    <location>
        <begin position="23"/>
        <end position="102"/>
    </location>
</feature>
<evidence type="ECO:0000256" key="6">
    <source>
        <dbReference type="ARBA" id="ARBA00022833"/>
    </source>
</evidence>
<keyword evidence="9" id="KW-1133">Transmembrane helix</keyword>
<proteinExistence type="inferred from homology"/>
<evidence type="ECO:0000256" key="2">
    <source>
        <dbReference type="ARBA" id="ARBA00004414"/>
    </source>
</evidence>
<dbReference type="PROSITE" id="PS51837">
    <property type="entry name" value="LITAF"/>
    <property type="match status" value="1"/>
</dbReference>
<dbReference type="RefSeq" id="XP_004750461.1">
    <property type="nucleotide sequence ID" value="XM_004750404.3"/>
</dbReference>
<gene>
    <name evidence="12 13" type="primary">LITAFD</name>
</gene>
<evidence type="ECO:0000256" key="7">
    <source>
        <dbReference type="ARBA" id="ARBA00023136"/>
    </source>
</evidence>
<evidence type="ECO:0000256" key="5">
    <source>
        <dbReference type="ARBA" id="ARBA00022723"/>
    </source>
</evidence>
<dbReference type="CTD" id="101929989"/>
<evidence type="ECO:0000256" key="9">
    <source>
        <dbReference type="SAM" id="Phobius"/>
    </source>
</evidence>
<dbReference type="GO" id="GO:0008270">
    <property type="term" value="F:zinc ion binding"/>
    <property type="evidence" value="ECO:0007669"/>
    <property type="project" value="TreeGrafter"/>
</dbReference>
<evidence type="ECO:0000256" key="1">
    <source>
        <dbReference type="ARBA" id="ARBA00004125"/>
    </source>
</evidence>
<dbReference type="PANTHER" id="PTHR23292:SF27">
    <property type="entry name" value="LITAF DOMAIN-CONTAINING PROTEIN"/>
    <property type="match status" value="1"/>
</dbReference>
<evidence type="ECO:0000313" key="11">
    <source>
        <dbReference type="Proteomes" id="UP000000715"/>
    </source>
</evidence>
<accession>A0A8U0MQD5</accession>
<feature type="transmembrane region" description="Helical" evidence="9">
    <location>
        <begin position="147"/>
        <end position="170"/>
    </location>
</feature>
<dbReference type="InterPro" id="IPR006629">
    <property type="entry name" value="LITAF"/>
</dbReference>
<evidence type="ECO:0000256" key="3">
    <source>
        <dbReference type="ARBA" id="ARBA00004630"/>
    </source>
</evidence>
<evidence type="ECO:0000313" key="13">
    <source>
        <dbReference type="RefSeq" id="XP_012910622.1"/>
    </source>
</evidence>
<dbReference type="PANTHER" id="PTHR23292">
    <property type="entry name" value="LIPOPOLYSACCHARIDE-INDUCED TUMOR NECROSIS FACTOR-ALPHA FACTOR"/>
    <property type="match status" value="1"/>
</dbReference>
<dbReference type="InterPro" id="IPR037519">
    <property type="entry name" value="LITAF_fam"/>
</dbReference>
<organism evidence="11 12">
    <name type="scientific">Mustela putorius furo</name>
    <name type="common">European domestic ferret</name>
    <name type="synonym">Mustela furo</name>
    <dbReference type="NCBI Taxonomy" id="9669"/>
    <lineage>
        <taxon>Eukaryota</taxon>
        <taxon>Metazoa</taxon>
        <taxon>Chordata</taxon>
        <taxon>Craniata</taxon>
        <taxon>Vertebrata</taxon>
        <taxon>Euteleostomi</taxon>
        <taxon>Mammalia</taxon>
        <taxon>Eutheria</taxon>
        <taxon>Laurasiatheria</taxon>
        <taxon>Carnivora</taxon>
        <taxon>Caniformia</taxon>
        <taxon>Musteloidea</taxon>
        <taxon>Mustelidae</taxon>
        <taxon>Mustelinae</taxon>
        <taxon>Mustela</taxon>
    </lineage>
</organism>
<dbReference type="Pfam" id="PF10601">
    <property type="entry name" value="zf-LITAF-like"/>
    <property type="match status" value="1"/>
</dbReference>
<keyword evidence="11" id="KW-1185">Reference proteome</keyword>
<keyword evidence="6" id="KW-0862">Zinc</keyword>
<dbReference type="GO" id="GO:0098560">
    <property type="term" value="C:cytoplasmic side of late endosome membrane"/>
    <property type="evidence" value="ECO:0007669"/>
    <property type="project" value="TreeGrafter"/>
</dbReference>
<sequence>MWWREGCLPLAWQEVPGGPTLLVRGQPGIMGTGDKRSAAQNLEPDAAQIPLLEPRTPGPPRWNTPQEPPPRPPPPRPPPPRPPLPSPPPPPPPGTHVLPPMYMQGPQGIQPAVFTSLPRMGTATPIRSICQYCGNYIITVTSPVPGVLTWMLCTGLFIFGCFLGCCFLPFCVDSLMDVKHTCPVCRQELFRYHRL</sequence>
<dbReference type="GeneID" id="101673838"/>
<comment type="similarity">
    <text evidence="4">Belongs to the CDIP1/LITAF family.</text>
</comment>
<dbReference type="GO" id="GO:0005634">
    <property type="term" value="C:nucleus"/>
    <property type="evidence" value="ECO:0007669"/>
    <property type="project" value="TreeGrafter"/>
</dbReference>
<evidence type="ECO:0000259" key="10">
    <source>
        <dbReference type="PROSITE" id="PS51837"/>
    </source>
</evidence>
<feature type="compositionally biased region" description="Pro residues" evidence="8">
    <location>
        <begin position="56"/>
        <end position="94"/>
    </location>
</feature>
<dbReference type="GO" id="GO:0001817">
    <property type="term" value="P:regulation of cytokine production"/>
    <property type="evidence" value="ECO:0007669"/>
    <property type="project" value="TreeGrafter"/>
</dbReference>
<dbReference type="OrthoDB" id="4713066at2759"/>
<keyword evidence="9" id="KW-0812">Transmembrane</keyword>
<evidence type="ECO:0000256" key="8">
    <source>
        <dbReference type="SAM" id="MobiDB-lite"/>
    </source>
</evidence>
<protein>
    <submittedName>
        <fullName evidence="12 13">LITAF domain-containing protein isoform X1</fullName>
    </submittedName>
</protein>
<dbReference type="RefSeq" id="XP_012910622.1">
    <property type="nucleotide sequence ID" value="XM_013055168.2"/>
</dbReference>
<dbReference type="GO" id="GO:0098574">
    <property type="term" value="C:cytoplasmic side of lysosomal membrane"/>
    <property type="evidence" value="ECO:0007669"/>
    <property type="project" value="TreeGrafter"/>
</dbReference>
<keyword evidence="7 9" id="KW-0472">Membrane</keyword>
<reference evidence="12 13" key="1">
    <citation type="submission" date="2025-04" db="UniProtKB">
        <authorList>
            <consortium name="RefSeq"/>
        </authorList>
    </citation>
    <scope>IDENTIFICATION</scope>
    <source>
        <tissue evidence="12 13">Brain</tissue>
    </source>
</reference>
<evidence type="ECO:0000313" key="12">
    <source>
        <dbReference type="RefSeq" id="XP_004750461.1"/>
    </source>
</evidence>
<evidence type="ECO:0000256" key="4">
    <source>
        <dbReference type="ARBA" id="ARBA00005975"/>
    </source>
</evidence>
<comment type="subcellular location">
    <subcellularLocation>
        <location evidence="1">Endosome membrane</location>
        <topology evidence="1">Peripheral membrane protein</topology>
        <orientation evidence="1">Cytoplasmic side</orientation>
    </subcellularLocation>
    <subcellularLocation>
        <location evidence="2">Late endosome membrane</location>
    </subcellularLocation>
    <subcellularLocation>
        <location evidence="3">Lysosome membrane</location>
        <topology evidence="3">Peripheral membrane protein</topology>
        <orientation evidence="3">Cytoplasmic side</orientation>
    </subcellularLocation>
</comment>
<dbReference type="AlphaFoldDB" id="A0A8U0MQD5"/>
<feature type="domain" description="LITAF" evidence="10">
    <location>
        <begin position="109"/>
        <end position="194"/>
    </location>
</feature>
<name>A0A8U0MQD5_MUSPF</name>
<dbReference type="Proteomes" id="UP000000715">
    <property type="component" value="Unplaced"/>
</dbReference>
<dbReference type="SMART" id="SM00714">
    <property type="entry name" value="LITAF"/>
    <property type="match status" value="1"/>
</dbReference>